<dbReference type="AlphaFoldDB" id="A0A0D8Y0X7"/>
<sequence>MSKNAASSLRKKNLMNEKYAKYYCVFGIHFCASPIDKTLGDVPSIGVESSRVDISRQLQHLPPQFNPALMAAQLGMFSNTQLLTMMQAAAARNHLLQNHGNAYIIETFRGFLTAGSVIKKQNSWFGSWKRLRIYASLWHLPTATLRATHQLLLVFNSIRLGISGIMACKVTTA</sequence>
<dbReference type="EMBL" id="KN716226">
    <property type="protein sequence ID" value="KJH49684.1"/>
    <property type="molecule type" value="Genomic_DNA"/>
</dbReference>
<protein>
    <submittedName>
        <fullName evidence="1">Uncharacterized protein</fullName>
    </submittedName>
</protein>
<organism evidence="1 2">
    <name type="scientific">Dictyocaulus viviparus</name>
    <name type="common">Bovine lungworm</name>
    <dbReference type="NCBI Taxonomy" id="29172"/>
    <lineage>
        <taxon>Eukaryota</taxon>
        <taxon>Metazoa</taxon>
        <taxon>Ecdysozoa</taxon>
        <taxon>Nematoda</taxon>
        <taxon>Chromadorea</taxon>
        <taxon>Rhabditida</taxon>
        <taxon>Rhabditina</taxon>
        <taxon>Rhabditomorpha</taxon>
        <taxon>Strongyloidea</taxon>
        <taxon>Metastrongylidae</taxon>
        <taxon>Dictyocaulus</taxon>
    </lineage>
</organism>
<keyword evidence="2" id="KW-1185">Reference proteome</keyword>
<reference evidence="2" key="2">
    <citation type="journal article" date="2016" name="Sci. Rep.">
        <title>Dictyocaulus viviparus genome, variome and transcriptome elucidate lungworm biology and support future intervention.</title>
        <authorList>
            <person name="McNulty S.N."/>
            <person name="Strube C."/>
            <person name="Rosa B.A."/>
            <person name="Martin J.C."/>
            <person name="Tyagi R."/>
            <person name="Choi Y.J."/>
            <person name="Wang Q."/>
            <person name="Hallsworth Pepin K."/>
            <person name="Zhang X."/>
            <person name="Ozersky P."/>
            <person name="Wilson R.K."/>
            <person name="Sternberg P.W."/>
            <person name="Gasser R.B."/>
            <person name="Mitreva M."/>
        </authorList>
    </citation>
    <scope>NUCLEOTIDE SEQUENCE [LARGE SCALE GENOMIC DNA]</scope>
    <source>
        <strain evidence="2">HannoverDv2000</strain>
    </source>
</reference>
<name>A0A0D8Y0X7_DICVI</name>
<evidence type="ECO:0000313" key="2">
    <source>
        <dbReference type="Proteomes" id="UP000053766"/>
    </source>
</evidence>
<proteinExistence type="predicted"/>
<dbReference type="OrthoDB" id="5846580at2759"/>
<reference evidence="1 2" key="1">
    <citation type="submission" date="2013-11" db="EMBL/GenBank/DDBJ databases">
        <title>Draft genome of the bovine lungworm Dictyocaulus viviparus.</title>
        <authorList>
            <person name="Mitreva M."/>
        </authorList>
    </citation>
    <scope>NUCLEOTIDE SEQUENCE [LARGE SCALE GENOMIC DNA]</scope>
    <source>
        <strain evidence="1 2">HannoverDv2000</strain>
    </source>
</reference>
<gene>
    <name evidence="1" type="ORF">DICVIV_04166</name>
</gene>
<evidence type="ECO:0000313" key="1">
    <source>
        <dbReference type="EMBL" id="KJH49684.1"/>
    </source>
</evidence>
<accession>A0A0D8Y0X7</accession>
<dbReference type="Proteomes" id="UP000053766">
    <property type="component" value="Unassembled WGS sequence"/>
</dbReference>